<dbReference type="AlphaFoldDB" id="A0A0F9IXC9"/>
<accession>A0A0F9IXC9</accession>
<sequence length="73" mass="8078">MFVDSERGSEMISPGTGCRVCLFKASTEVDYDTDVATCPKCGTKYAVIRVDHHNIETGEGYQSMNLGEQLRTK</sequence>
<gene>
    <name evidence="1" type="ORF">LCGC14_1525200</name>
</gene>
<name>A0A0F9IXC9_9ZZZZ</name>
<reference evidence="1" key="1">
    <citation type="journal article" date="2015" name="Nature">
        <title>Complex archaea that bridge the gap between prokaryotes and eukaryotes.</title>
        <authorList>
            <person name="Spang A."/>
            <person name="Saw J.H."/>
            <person name="Jorgensen S.L."/>
            <person name="Zaremba-Niedzwiedzka K."/>
            <person name="Martijn J."/>
            <person name="Lind A.E."/>
            <person name="van Eijk R."/>
            <person name="Schleper C."/>
            <person name="Guy L."/>
            <person name="Ettema T.J."/>
        </authorList>
    </citation>
    <scope>NUCLEOTIDE SEQUENCE</scope>
</reference>
<proteinExistence type="predicted"/>
<comment type="caution">
    <text evidence="1">The sequence shown here is derived from an EMBL/GenBank/DDBJ whole genome shotgun (WGS) entry which is preliminary data.</text>
</comment>
<evidence type="ECO:0000313" key="1">
    <source>
        <dbReference type="EMBL" id="KKM62089.1"/>
    </source>
</evidence>
<organism evidence="1">
    <name type="scientific">marine sediment metagenome</name>
    <dbReference type="NCBI Taxonomy" id="412755"/>
    <lineage>
        <taxon>unclassified sequences</taxon>
        <taxon>metagenomes</taxon>
        <taxon>ecological metagenomes</taxon>
    </lineage>
</organism>
<protein>
    <submittedName>
        <fullName evidence="1">Uncharacterized protein</fullName>
    </submittedName>
</protein>
<dbReference type="EMBL" id="LAZR01011366">
    <property type="protein sequence ID" value="KKM62089.1"/>
    <property type="molecule type" value="Genomic_DNA"/>
</dbReference>